<comment type="caution">
    <text evidence="3">The sequence shown here is derived from an EMBL/GenBank/DDBJ whole genome shotgun (WGS) entry which is preliminary data.</text>
</comment>
<accession>A0A8S1NTL9</accession>
<dbReference type="Pfam" id="PF01858">
    <property type="entry name" value="RB_A"/>
    <property type="match status" value="1"/>
</dbReference>
<reference evidence="3" key="1">
    <citation type="submission" date="2021-01" db="EMBL/GenBank/DDBJ databases">
        <authorList>
            <consortium name="Genoscope - CEA"/>
            <person name="William W."/>
        </authorList>
    </citation>
    <scope>NUCLEOTIDE SEQUENCE</scope>
</reference>
<dbReference type="PANTHER" id="PTHR13742">
    <property type="entry name" value="RETINOBLASTOMA-ASSOCIATED PROTEIN RB -RELATED"/>
    <property type="match status" value="1"/>
</dbReference>
<protein>
    <submittedName>
        <fullName evidence="3">Uncharacterized protein</fullName>
    </submittedName>
</protein>
<dbReference type="GO" id="GO:0005667">
    <property type="term" value="C:transcription regulator complex"/>
    <property type="evidence" value="ECO:0007669"/>
    <property type="project" value="TreeGrafter"/>
</dbReference>
<evidence type="ECO:0000259" key="2">
    <source>
        <dbReference type="Pfam" id="PF01858"/>
    </source>
</evidence>
<gene>
    <name evidence="3" type="ORF">PSON_ATCC_30995.1.T0590228</name>
</gene>
<keyword evidence="4" id="KW-1185">Reference proteome</keyword>
<dbReference type="OrthoDB" id="288224at2759"/>
<dbReference type="InterPro" id="IPR028309">
    <property type="entry name" value="RB_fam"/>
</dbReference>
<organism evidence="3 4">
    <name type="scientific">Paramecium sonneborni</name>
    <dbReference type="NCBI Taxonomy" id="65129"/>
    <lineage>
        <taxon>Eukaryota</taxon>
        <taxon>Sar</taxon>
        <taxon>Alveolata</taxon>
        <taxon>Ciliophora</taxon>
        <taxon>Intramacronucleata</taxon>
        <taxon>Oligohymenophorea</taxon>
        <taxon>Peniculida</taxon>
        <taxon>Parameciidae</taxon>
        <taxon>Paramecium</taxon>
    </lineage>
</organism>
<evidence type="ECO:0000313" key="3">
    <source>
        <dbReference type="EMBL" id="CAD8092745.1"/>
    </source>
</evidence>
<dbReference type="InterPro" id="IPR002720">
    <property type="entry name" value="RB_A"/>
</dbReference>
<dbReference type="EMBL" id="CAJJDN010000059">
    <property type="protein sequence ID" value="CAD8092745.1"/>
    <property type="molecule type" value="Genomic_DNA"/>
</dbReference>
<feature type="domain" description="Retinoblastoma-associated protein B-box" evidence="1">
    <location>
        <begin position="552"/>
        <end position="647"/>
    </location>
</feature>
<dbReference type="GO" id="GO:2000134">
    <property type="term" value="P:negative regulation of G1/S transition of mitotic cell cycle"/>
    <property type="evidence" value="ECO:0007669"/>
    <property type="project" value="TreeGrafter"/>
</dbReference>
<dbReference type="GO" id="GO:0005634">
    <property type="term" value="C:nucleus"/>
    <property type="evidence" value="ECO:0007669"/>
    <property type="project" value="InterPro"/>
</dbReference>
<evidence type="ECO:0000259" key="1">
    <source>
        <dbReference type="Pfam" id="PF01857"/>
    </source>
</evidence>
<dbReference type="AlphaFoldDB" id="A0A8S1NTL9"/>
<dbReference type="GO" id="GO:0000785">
    <property type="term" value="C:chromatin"/>
    <property type="evidence" value="ECO:0007669"/>
    <property type="project" value="TreeGrafter"/>
</dbReference>
<name>A0A8S1NTL9_9CILI</name>
<dbReference type="InterPro" id="IPR002719">
    <property type="entry name" value="RB_B"/>
</dbReference>
<evidence type="ECO:0000313" key="4">
    <source>
        <dbReference type="Proteomes" id="UP000692954"/>
    </source>
</evidence>
<feature type="domain" description="Retinoblastoma-associated protein A-box" evidence="2">
    <location>
        <begin position="382"/>
        <end position="532"/>
    </location>
</feature>
<dbReference type="Proteomes" id="UP000692954">
    <property type="component" value="Unassembled WGS sequence"/>
</dbReference>
<dbReference type="Pfam" id="PF01857">
    <property type="entry name" value="RB_B"/>
    <property type="match status" value="1"/>
</dbReference>
<dbReference type="GO" id="GO:0030154">
    <property type="term" value="P:cell differentiation"/>
    <property type="evidence" value="ECO:0007669"/>
    <property type="project" value="TreeGrafter"/>
</dbReference>
<proteinExistence type="predicted"/>
<dbReference type="GO" id="GO:0006357">
    <property type="term" value="P:regulation of transcription by RNA polymerase II"/>
    <property type="evidence" value="ECO:0007669"/>
    <property type="project" value="InterPro"/>
</dbReference>
<dbReference type="PANTHER" id="PTHR13742:SF17">
    <property type="entry name" value="RE32990P-RELATED"/>
    <property type="match status" value="1"/>
</dbReference>
<sequence length="735" mass="87480">MYIEEFSNQLNLDQETLEKAKIAMQQFSEQDEKIYVPAVVYLCSQSCQIQQIDGQTKQGNGITLTQIIRNLDPQADIEQFLMFLQDLPTLLKYHSTEFDNVVRQANFSFRLYKKFDKCFSLIQPVQNPSQTPQFKKEDDCDPYIQDLKKVAWILCIIVRQNLIQYEEQPDNNQIIFSDPNIKVILILVGSLSIVFQNLPNTFTQNVSDISQKMLSFFCNDQNEWDEELKYYQDLCYKCINQVVKVMLHKTKVLDMQQINEENQVPTLFEEKTIDQTYRRLHKYYEKIRKHSDLDEECFLRQRIVFTPKKDMNQQLDYSEFETLQKKTKIKSDPPFMQTPLKDNKFSNTQQEQTYFDIKKNTNPQTPISKCMELHQWIKKITMQTYKCFDDDYEQEFYEQATIKIRKFFEVTEASKSQKQNEHEQTILTLCVAVIDSLMKSNAGQFDLKLLKNYRFQFAILGLSLYTYQIVIQKSNLLQNMKQLCTIFEISPLDLFRVIANFAYFNRQMPSTITSQLFELEKHILFNLMWQTNAENLVIIFRDNSPKYFDQELVRRFQNHLALRIKELCNILQLDIHDFAYSAIWEFMKNPKLEVLKDVVFDTVIICTFYVIQKHQKQSPSFNTFNKLYNQYYSQQKQVFTHIVEYYNERFLNGFRDIVKSISNAQPLQVPKNFECQSPLIIKPIPVSPVYNHTYIATPEPSSPHQSFYRKLVQNLKPQQQQQQKQQQQDIQPFQS</sequence>
<dbReference type="GO" id="GO:0000977">
    <property type="term" value="F:RNA polymerase II transcription regulatory region sequence-specific DNA binding"/>
    <property type="evidence" value="ECO:0007669"/>
    <property type="project" value="TreeGrafter"/>
</dbReference>